<dbReference type="Pfam" id="PF01315">
    <property type="entry name" value="Ald_Xan_dh_C"/>
    <property type="match status" value="1"/>
</dbReference>
<evidence type="ECO:0000313" key="5">
    <source>
        <dbReference type="Proteomes" id="UP000807825"/>
    </source>
</evidence>
<proteinExistence type="predicted"/>
<evidence type="ECO:0000256" key="1">
    <source>
        <dbReference type="ARBA" id="ARBA00022505"/>
    </source>
</evidence>
<dbReference type="SUPFAM" id="SSF54665">
    <property type="entry name" value="CO dehydrogenase molybdoprotein N-domain-like"/>
    <property type="match status" value="1"/>
</dbReference>
<keyword evidence="2" id="KW-0560">Oxidoreductase</keyword>
<dbReference type="SMART" id="SM01008">
    <property type="entry name" value="Ald_Xan_dh_C"/>
    <property type="match status" value="1"/>
</dbReference>
<dbReference type="GO" id="GO:0016491">
    <property type="term" value="F:oxidoreductase activity"/>
    <property type="evidence" value="ECO:0007669"/>
    <property type="project" value="UniProtKB-KW"/>
</dbReference>
<reference evidence="4" key="1">
    <citation type="submission" date="2020-07" db="EMBL/GenBank/DDBJ databases">
        <title>Huge and variable diversity of episymbiotic CPR bacteria and DPANN archaea in groundwater ecosystems.</title>
        <authorList>
            <person name="He C.Y."/>
            <person name="Keren R."/>
            <person name="Whittaker M."/>
            <person name="Farag I.F."/>
            <person name="Doudna J."/>
            <person name="Cate J.H.D."/>
            <person name="Banfield J.F."/>
        </authorList>
    </citation>
    <scope>NUCLEOTIDE SEQUENCE</scope>
    <source>
        <strain evidence="4">NC_groundwater_1664_Pr3_B-0.1um_52_9</strain>
    </source>
</reference>
<gene>
    <name evidence="4" type="ORF">HY912_21820</name>
</gene>
<dbReference type="InterPro" id="IPR037165">
    <property type="entry name" value="AldOxase/xan_DH_Mopterin-bd_sf"/>
</dbReference>
<accession>A0A9D6VB05</accession>
<dbReference type="AlphaFoldDB" id="A0A9D6VB05"/>
<protein>
    <submittedName>
        <fullName evidence="4">Molybdopterin-dependent oxidoreductase</fullName>
    </submittedName>
</protein>
<dbReference type="PANTHER" id="PTHR11908">
    <property type="entry name" value="XANTHINE DEHYDROGENASE"/>
    <property type="match status" value="1"/>
</dbReference>
<feature type="domain" description="Aldehyde oxidase/xanthine dehydrogenase a/b hammerhead" evidence="3">
    <location>
        <begin position="22"/>
        <end position="129"/>
    </location>
</feature>
<dbReference type="InterPro" id="IPR000674">
    <property type="entry name" value="Ald_Oxase/Xan_DH_a/b"/>
</dbReference>
<evidence type="ECO:0000259" key="3">
    <source>
        <dbReference type="SMART" id="SM01008"/>
    </source>
</evidence>
<dbReference type="Proteomes" id="UP000807825">
    <property type="component" value="Unassembled WGS sequence"/>
</dbReference>
<dbReference type="Pfam" id="PF02738">
    <property type="entry name" value="MoCoBD_1"/>
    <property type="match status" value="1"/>
</dbReference>
<dbReference type="InterPro" id="IPR036856">
    <property type="entry name" value="Ald_Oxase/Xan_DH_a/b_sf"/>
</dbReference>
<dbReference type="GO" id="GO:0005506">
    <property type="term" value="F:iron ion binding"/>
    <property type="evidence" value="ECO:0007669"/>
    <property type="project" value="InterPro"/>
</dbReference>
<name>A0A9D6VB05_9BACT</name>
<dbReference type="InterPro" id="IPR046867">
    <property type="entry name" value="AldOxase/xan_DH_MoCoBD2"/>
</dbReference>
<evidence type="ECO:0000256" key="2">
    <source>
        <dbReference type="ARBA" id="ARBA00023002"/>
    </source>
</evidence>
<organism evidence="4 5">
    <name type="scientific">Desulfomonile tiedjei</name>
    <dbReference type="NCBI Taxonomy" id="2358"/>
    <lineage>
        <taxon>Bacteria</taxon>
        <taxon>Pseudomonadati</taxon>
        <taxon>Thermodesulfobacteriota</taxon>
        <taxon>Desulfomonilia</taxon>
        <taxon>Desulfomonilales</taxon>
        <taxon>Desulfomonilaceae</taxon>
        <taxon>Desulfomonile</taxon>
    </lineage>
</organism>
<dbReference type="SUPFAM" id="SSF56003">
    <property type="entry name" value="Molybdenum cofactor-binding domain"/>
    <property type="match status" value="1"/>
</dbReference>
<dbReference type="Gene3D" id="3.90.1170.50">
    <property type="entry name" value="Aldehyde oxidase/xanthine dehydrogenase, a/b hammerhead"/>
    <property type="match status" value="1"/>
</dbReference>
<dbReference type="PANTHER" id="PTHR11908:SF132">
    <property type="entry name" value="ALDEHYDE OXIDASE 1-RELATED"/>
    <property type="match status" value="1"/>
</dbReference>
<dbReference type="InterPro" id="IPR016208">
    <property type="entry name" value="Ald_Oxase/xanthine_DH-like"/>
</dbReference>
<comment type="caution">
    <text evidence="4">The sequence shown here is derived from an EMBL/GenBank/DDBJ whole genome shotgun (WGS) entry which is preliminary data.</text>
</comment>
<dbReference type="EMBL" id="JACRDE010000572">
    <property type="protein sequence ID" value="MBI5252142.1"/>
    <property type="molecule type" value="Genomic_DNA"/>
</dbReference>
<keyword evidence="1" id="KW-0500">Molybdenum</keyword>
<dbReference type="InterPro" id="IPR008274">
    <property type="entry name" value="AldOxase/xan_DH_MoCoBD1"/>
</dbReference>
<sequence>MEKQFSVVGKRLPMVDAAAKVNGSAQFTDDLTFPGMLHGKLLRSPHPHAKILNIDVSKALRLPGVKGVVTGAEIPDRQYGIVPKARDEYALAKGKVRYIGDEVAAVCAIDPEIAEEAVDLIEVDYEVLPAVFNVQDSIKEGAPVIHEGVANNTSFAIRKEFGDVEKAFAESALVSEDSFYSQPVNHAPMEPHAAVAQYDPVRGQVVLWSSTQIPFFLRRNLSATLMIPESKVRVIKPKVGGGFGQKIDMFAKDFCAAWFAMKLGRPVKFVYERDEVFIVTRQRHPMHLTVKTGMAKDGRILAQQFLSYADGGAYNSTAPTMMALSCFFLMVPYHVPNLLYEGYHVYTNKPVGGAMRGHGIPQARFAVERQLDLMADRLNLDPADVRTKNSIKAGEPHPGGFVINTCGFAESVQLAAEAIGWKEKRGKLPFGRGVGMGGASFPSGVTNMSHISSGAVVQVGQDGGVNVLTGAADIGQGAETVIAQIVAEVLGVSLDDVRVTAADTGTTPLDPGTFGSGVTVRAGNAARIAAESVRKKLFECVADELEANPDDLVARDGVIFVTGSPEINITFPKALKAYQYKDLPMPLVGRASWMADTNEPTTLFTQPGNFSPNYSFMTQAAEVEVDTQTGKVKVLKMVTAHDCGRPINPMLVEGQLEGSIAGGMGQALYEDVITEKGQVMNPSFLDYGFPTTMEVPEMESIDIETDDPVGPFGAKEAGEGTQLSPAPAIVNAIYDAIGVNFNELPVTPEKILKALEEKKKQGV</sequence>
<evidence type="ECO:0000313" key="4">
    <source>
        <dbReference type="EMBL" id="MBI5252142.1"/>
    </source>
</evidence>
<dbReference type="Pfam" id="PF20256">
    <property type="entry name" value="MoCoBD_2"/>
    <property type="match status" value="1"/>
</dbReference>
<dbReference type="Gene3D" id="3.30.365.10">
    <property type="entry name" value="Aldehyde oxidase/xanthine dehydrogenase, molybdopterin binding domain"/>
    <property type="match status" value="4"/>
</dbReference>